<dbReference type="SUPFAM" id="SSF53474">
    <property type="entry name" value="alpha/beta-Hydrolases"/>
    <property type="match status" value="1"/>
</dbReference>
<dbReference type="InterPro" id="IPR003140">
    <property type="entry name" value="PLipase/COase/thioEstase"/>
</dbReference>
<dbReference type="AlphaFoldDB" id="Q21XU9"/>
<dbReference type="PANTHER" id="PTHR10655:SF17">
    <property type="entry name" value="LYSOPHOSPHOLIPASE-LIKE PROTEIN 1"/>
    <property type="match status" value="1"/>
</dbReference>
<dbReference type="InterPro" id="IPR029058">
    <property type="entry name" value="AB_hydrolase_fold"/>
</dbReference>
<comment type="similarity">
    <text evidence="1">Belongs to the AB hydrolase superfamily. AB hydrolase 2 family.</text>
</comment>
<dbReference type="PANTHER" id="PTHR10655">
    <property type="entry name" value="LYSOPHOSPHOLIPASE-RELATED"/>
    <property type="match status" value="1"/>
</dbReference>
<dbReference type="Gene3D" id="3.40.50.1820">
    <property type="entry name" value="alpha/beta hydrolase"/>
    <property type="match status" value="1"/>
</dbReference>
<dbReference type="RefSeq" id="WP_011463972.1">
    <property type="nucleotide sequence ID" value="NC_007908.1"/>
</dbReference>
<gene>
    <name evidence="4" type="ordered locus">Rfer_1674</name>
</gene>
<sequence>MTNTLLPRIEIESAPQPTAAVIWLHGLGADGNDFAALVPELDLRACPPIRFVFPHAPSMPVTLNGGYVMPAWYDIRGTDLVSRQDVAGIQKSALAIAALIEHEAARGIPYQRMVLAGFSQGSAMALHTGLRFKQRLAGIMALSGYLPLADTFAAERSAANACTPVFMAHGSQDPVVAPARGEASRDLLLSLGYPVHWHSYPMPHSVHPREVADISLFLADVLG</sequence>
<dbReference type="KEGG" id="rfr:Rfer_1674"/>
<evidence type="ECO:0000256" key="1">
    <source>
        <dbReference type="ARBA" id="ARBA00006499"/>
    </source>
</evidence>
<dbReference type="EC" id="3.1.1.1" evidence="4"/>
<reference evidence="5" key="1">
    <citation type="submission" date="2006-02" db="EMBL/GenBank/DDBJ databases">
        <title>Complete sequence of chromosome of Rhodoferax ferrireducens DSM 15236.</title>
        <authorList>
            <person name="Copeland A."/>
            <person name="Lucas S."/>
            <person name="Lapidus A."/>
            <person name="Barry K."/>
            <person name="Detter J.C."/>
            <person name="Glavina del Rio T."/>
            <person name="Hammon N."/>
            <person name="Israni S."/>
            <person name="Pitluck S."/>
            <person name="Brettin T."/>
            <person name="Bruce D."/>
            <person name="Han C."/>
            <person name="Tapia R."/>
            <person name="Gilna P."/>
            <person name="Kiss H."/>
            <person name="Schmutz J."/>
            <person name="Larimer F."/>
            <person name="Land M."/>
            <person name="Kyrpides N."/>
            <person name="Ivanova N."/>
            <person name="Richardson P."/>
        </authorList>
    </citation>
    <scope>NUCLEOTIDE SEQUENCE [LARGE SCALE GENOMIC DNA]</scope>
    <source>
        <strain evidence="5">ATCC BAA-621 / DSM 15236 / T118</strain>
    </source>
</reference>
<dbReference type="eggNOG" id="COG0400">
    <property type="taxonomic scope" value="Bacteria"/>
</dbReference>
<protein>
    <submittedName>
        <fullName evidence="4">Carboxylesterase</fullName>
        <ecNumber evidence="4">3.1.1.1</ecNumber>
    </submittedName>
</protein>
<evidence type="ECO:0000256" key="2">
    <source>
        <dbReference type="ARBA" id="ARBA00022801"/>
    </source>
</evidence>
<proteinExistence type="inferred from homology"/>
<dbReference type="EMBL" id="CP000267">
    <property type="protein sequence ID" value="ABD69404.1"/>
    <property type="molecule type" value="Genomic_DNA"/>
</dbReference>
<dbReference type="InterPro" id="IPR050565">
    <property type="entry name" value="LYPA1-2/EST-like"/>
</dbReference>
<evidence type="ECO:0000313" key="4">
    <source>
        <dbReference type="EMBL" id="ABD69404.1"/>
    </source>
</evidence>
<dbReference type="STRING" id="338969.Rfer_1674"/>
<dbReference type="HOGENOM" id="CLU_049413_3_2_4"/>
<feature type="domain" description="Phospholipase/carboxylesterase/thioesterase" evidence="3">
    <location>
        <begin position="13"/>
        <end position="219"/>
    </location>
</feature>
<evidence type="ECO:0000259" key="3">
    <source>
        <dbReference type="Pfam" id="PF02230"/>
    </source>
</evidence>
<name>Q21XU9_ALBFT</name>
<keyword evidence="2 4" id="KW-0378">Hydrolase</keyword>
<dbReference type="Proteomes" id="UP000008332">
    <property type="component" value="Chromosome"/>
</dbReference>
<evidence type="ECO:0000313" key="5">
    <source>
        <dbReference type="Proteomes" id="UP000008332"/>
    </source>
</evidence>
<dbReference type="OrthoDB" id="9801763at2"/>
<dbReference type="GO" id="GO:0106435">
    <property type="term" value="F:carboxylesterase activity"/>
    <property type="evidence" value="ECO:0007669"/>
    <property type="project" value="UniProtKB-EC"/>
</dbReference>
<dbReference type="Pfam" id="PF02230">
    <property type="entry name" value="Abhydrolase_2"/>
    <property type="match status" value="1"/>
</dbReference>
<dbReference type="ESTHER" id="rhofd-q21xu9">
    <property type="family name" value="LYsophospholipase_carboxylesterase"/>
</dbReference>
<keyword evidence="5" id="KW-1185">Reference proteome</keyword>
<accession>Q21XU9</accession>
<organism evidence="4 5">
    <name type="scientific">Albidiferax ferrireducens (strain ATCC BAA-621 / DSM 15236 / T118)</name>
    <name type="common">Rhodoferax ferrireducens</name>
    <dbReference type="NCBI Taxonomy" id="338969"/>
    <lineage>
        <taxon>Bacteria</taxon>
        <taxon>Pseudomonadati</taxon>
        <taxon>Pseudomonadota</taxon>
        <taxon>Betaproteobacteria</taxon>
        <taxon>Burkholderiales</taxon>
        <taxon>Comamonadaceae</taxon>
        <taxon>Rhodoferax</taxon>
    </lineage>
</organism>